<comment type="similarity">
    <text evidence="1">Belongs to the ATP12 family.</text>
</comment>
<dbReference type="InterPro" id="IPR042272">
    <property type="entry name" value="ATP12_ATP_synth-F1-assembly_N"/>
</dbReference>
<dbReference type="EMBL" id="CP040818">
    <property type="protein sequence ID" value="QDL90586.1"/>
    <property type="molecule type" value="Genomic_DNA"/>
</dbReference>
<evidence type="ECO:0000313" key="4">
    <source>
        <dbReference type="EMBL" id="QDL90586.1"/>
    </source>
</evidence>
<keyword evidence="3" id="KW-0143">Chaperone</keyword>
<name>A0A5B8FPW2_9RHOB</name>
<organism evidence="4 5">
    <name type="scientific">Paroceanicella profunda</name>
    <dbReference type="NCBI Taxonomy" id="2579971"/>
    <lineage>
        <taxon>Bacteria</taxon>
        <taxon>Pseudomonadati</taxon>
        <taxon>Pseudomonadota</taxon>
        <taxon>Alphaproteobacteria</taxon>
        <taxon>Rhodobacterales</taxon>
        <taxon>Paracoccaceae</taxon>
        <taxon>Paroceanicella</taxon>
    </lineage>
</organism>
<dbReference type="RefSeq" id="WP_138579224.1">
    <property type="nucleotide sequence ID" value="NZ_CP040818.1"/>
</dbReference>
<dbReference type="PANTHER" id="PTHR21013">
    <property type="entry name" value="ATP SYNTHASE MITOCHONDRIAL F1 COMPLEX ASSEMBLY FACTOR 2/ATP12 PROTEIN, MITOCHONDRIAL PRECURSOR"/>
    <property type="match status" value="1"/>
</dbReference>
<protein>
    <submittedName>
        <fullName evidence="4">ATPase</fullName>
    </submittedName>
</protein>
<dbReference type="SUPFAM" id="SSF160909">
    <property type="entry name" value="ATP12-like"/>
    <property type="match status" value="1"/>
</dbReference>
<evidence type="ECO:0000256" key="3">
    <source>
        <dbReference type="ARBA" id="ARBA00023186"/>
    </source>
</evidence>
<evidence type="ECO:0000256" key="1">
    <source>
        <dbReference type="ARBA" id="ARBA00008231"/>
    </source>
</evidence>
<dbReference type="KEGG" id="ppru:FDP22_01565"/>
<accession>A0A5B8FPW2</accession>
<dbReference type="AlphaFoldDB" id="A0A5B8FPW2"/>
<sequence length="238" mass="25761">MSADAWAPRRFWTRAEVREAEGGHAVTLDGRPVRTPAKAPLVLPSRALAEAIAAEWDAQEDRVDPASMPFTRLSNTSLDRVGPQHGAVVAMIAEYGGADLTCYRAVTPATLARRQAEAWDPLLDWADATFGARLTPVAGVMHLAQPTEALARLTDAVSGQDPFRLTALADLVSISGSLVLGLAVAHRHLDAGAAWPLSRVDEDWQSEQWGRDDEAEAHAALKRADFLRAERMLALLDD</sequence>
<dbReference type="Proteomes" id="UP000305888">
    <property type="component" value="Chromosome"/>
</dbReference>
<evidence type="ECO:0000313" key="5">
    <source>
        <dbReference type="Proteomes" id="UP000305888"/>
    </source>
</evidence>
<dbReference type="Gene3D" id="1.10.3580.10">
    <property type="entry name" value="ATP12 ATPase"/>
    <property type="match status" value="1"/>
</dbReference>
<keyword evidence="5" id="KW-1185">Reference proteome</keyword>
<dbReference type="InterPro" id="IPR011419">
    <property type="entry name" value="ATP12_ATP_synth-F1-assembly"/>
</dbReference>
<gene>
    <name evidence="4" type="ORF">FDP22_01565</name>
</gene>
<dbReference type="InterPro" id="IPR023335">
    <property type="entry name" value="ATP12_ortho_dom_sf"/>
</dbReference>
<keyword evidence="2" id="KW-0809">Transit peptide</keyword>
<dbReference type="PANTHER" id="PTHR21013:SF10">
    <property type="entry name" value="ATP SYNTHASE MITOCHONDRIAL F1 COMPLEX ASSEMBLY FACTOR 2"/>
    <property type="match status" value="1"/>
</dbReference>
<dbReference type="Gene3D" id="3.30.2180.10">
    <property type="entry name" value="ATP12-like"/>
    <property type="match status" value="1"/>
</dbReference>
<proteinExistence type="inferred from homology"/>
<dbReference type="Pfam" id="PF07542">
    <property type="entry name" value="ATP12"/>
    <property type="match status" value="1"/>
</dbReference>
<evidence type="ECO:0000256" key="2">
    <source>
        <dbReference type="ARBA" id="ARBA00022946"/>
    </source>
</evidence>
<reference evidence="4 5" key="1">
    <citation type="submission" date="2019-06" db="EMBL/GenBank/DDBJ databases">
        <title>Genome sequence of Rhodobacteraceae bacterium D4M1.</title>
        <authorList>
            <person name="Cao J."/>
        </authorList>
    </citation>
    <scope>NUCLEOTIDE SEQUENCE [LARGE SCALE GENOMIC DNA]</scope>
    <source>
        <strain evidence="4 5">D4M1</strain>
    </source>
</reference>
<dbReference type="OrthoDB" id="9797825at2"/>
<dbReference type="GO" id="GO:0043461">
    <property type="term" value="P:proton-transporting ATP synthase complex assembly"/>
    <property type="evidence" value="ECO:0007669"/>
    <property type="project" value="InterPro"/>
</dbReference>